<feature type="compositionally biased region" description="Polar residues" evidence="2">
    <location>
        <begin position="254"/>
        <end position="265"/>
    </location>
</feature>
<dbReference type="STRING" id="554055.A0A2P6VG04"/>
<feature type="region of interest" description="Disordered" evidence="2">
    <location>
        <begin position="242"/>
        <end position="329"/>
    </location>
</feature>
<dbReference type="OrthoDB" id="516007at2759"/>
<feature type="coiled-coil region" evidence="1">
    <location>
        <begin position="1549"/>
        <end position="1604"/>
    </location>
</feature>
<keyword evidence="4" id="KW-1185">Reference proteome</keyword>
<dbReference type="PANTHER" id="PTHR45615:SF66">
    <property type="entry name" value="CARD DOMAIN-CONTAINING PROTEIN"/>
    <property type="match status" value="1"/>
</dbReference>
<evidence type="ECO:0000313" key="3">
    <source>
        <dbReference type="EMBL" id="PSC73025.1"/>
    </source>
</evidence>
<proteinExistence type="predicted"/>
<feature type="coiled-coil region" evidence="1">
    <location>
        <begin position="959"/>
        <end position="1021"/>
    </location>
</feature>
<feature type="coiled-coil region" evidence="1">
    <location>
        <begin position="774"/>
        <end position="840"/>
    </location>
</feature>
<feature type="region of interest" description="Disordered" evidence="2">
    <location>
        <begin position="404"/>
        <end position="430"/>
    </location>
</feature>
<feature type="region of interest" description="Disordered" evidence="2">
    <location>
        <begin position="2158"/>
        <end position="2224"/>
    </location>
</feature>
<feature type="coiled-coil region" evidence="1">
    <location>
        <begin position="1847"/>
        <end position="1881"/>
    </location>
</feature>
<feature type="compositionally biased region" description="Polar residues" evidence="2">
    <location>
        <begin position="1"/>
        <end position="13"/>
    </location>
</feature>
<reference evidence="3 4" key="1">
    <citation type="journal article" date="2018" name="Plant J.">
        <title>Genome sequences of Chlorella sorokiniana UTEX 1602 and Micractinium conductrix SAG 241.80: implications to maltose excretion by a green alga.</title>
        <authorList>
            <person name="Arriola M.B."/>
            <person name="Velmurugan N."/>
            <person name="Zhang Y."/>
            <person name="Plunkett M.H."/>
            <person name="Hondzo H."/>
            <person name="Barney B.M."/>
        </authorList>
    </citation>
    <scope>NUCLEOTIDE SEQUENCE [LARGE SCALE GENOMIC DNA]</scope>
    <source>
        <strain evidence="3 4">SAG 241.80</strain>
    </source>
</reference>
<feature type="coiled-coil region" evidence="1">
    <location>
        <begin position="582"/>
        <end position="613"/>
    </location>
</feature>
<feature type="coiled-coil region" evidence="1">
    <location>
        <begin position="1633"/>
        <end position="1775"/>
    </location>
</feature>
<feature type="compositionally biased region" description="Gly residues" evidence="2">
    <location>
        <begin position="1828"/>
        <end position="1839"/>
    </location>
</feature>
<feature type="coiled-coil region" evidence="1">
    <location>
        <begin position="680"/>
        <end position="735"/>
    </location>
</feature>
<evidence type="ECO:0000313" key="4">
    <source>
        <dbReference type="Proteomes" id="UP000239649"/>
    </source>
</evidence>
<feature type="compositionally biased region" description="Low complexity" evidence="2">
    <location>
        <begin position="310"/>
        <end position="321"/>
    </location>
</feature>
<feature type="coiled-coil region" evidence="1">
    <location>
        <begin position="1294"/>
        <end position="1405"/>
    </location>
</feature>
<feature type="coiled-coil region" evidence="1">
    <location>
        <begin position="164"/>
        <end position="233"/>
    </location>
</feature>
<protein>
    <submittedName>
        <fullName evidence="3">Uncharacterized protein</fullName>
    </submittedName>
</protein>
<feature type="region of interest" description="Disordered" evidence="2">
    <location>
        <begin position="1"/>
        <end position="42"/>
    </location>
</feature>
<comment type="caution">
    <text evidence="3">The sequence shown here is derived from an EMBL/GenBank/DDBJ whole genome shotgun (WGS) entry which is preliminary data.</text>
</comment>
<feature type="coiled-coil region" evidence="1">
    <location>
        <begin position="872"/>
        <end position="934"/>
    </location>
</feature>
<evidence type="ECO:0000256" key="2">
    <source>
        <dbReference type="SAM" id="MobiDB-lite"/>
    </source>
</evidence>
<dbReference type="Proteomes" id="UP000239649">
    <property type="component" value="Unassembled WGS sequence"/>
</dbReference>
<accession>A0A2P6VG04</accession>
<feature type="compositionally biased region" description="Low complexity" evidence="2">
    <location>
        <begin position="409"/>
        <end position="418"/>
    </location>
</feature>
<feature type="coiled-coil region" evidence="1">
    <location>
        <begin position="2054"/>
        <end position="2081"/>
    </location>
</feature>
<name>A0A2P6VG04_9CHLO</name>
<evidence type="ECO:0000256" key="1">
    <source>
        <dbReference type="SAM" id="Coils"/>
    </source>
</evidence>
<feature type="coiled-coil region" evidence="1">
    <location>
        <begin position="1064"/>
        <end position="1265"/>
    </location>
</feature>
<sequence length="2326" mass="241542">MSSRQPLGATNNGAGWGGPFGSPTKLGGAPRDGGDWAGCMPGCSPGALEREARAVIDALEAELIQRLASDVAAADDVVAAWEQVEALRRELRHKDAELASALEALAAAQAAESPGTLARHRETAGQQLARFLKDQLAARDAQLAAAAADAAAARGDAEQRGDALAASEAARRQLEERCTQLEAELLEASSALEAVQATADQQAHAAAAARQGAEEARHEAQQLRSQLWALEARANLASYGTPEATGLEEPEGSISLQHPGTSYHSAGTGGGDAAVDGPAGAGEEEADLFDSPMLRSLRAEAEGRASSSPAAAQHVQQQAAQRPGRASLAVAPSSRSFQFVSVADGGAAAEDDDAASSGGESEVTVSEAAVVARTLTRASALQKDREQLRAQVRDLSTELRDLKGKQKSMAAHMQAAAAEGDSGALVSSRLPLGPRDAAAERASSPAPAGGQARLAEQCRLAVVEERHLRSENDMLGRKCDKLNEMMLKASHAMKVLHHKLIKERKSVARLQEEKCALQAQLLSGGGGGVPPSQQQLAALLGELAAGRARIESLLEEKAMLAGRLQAVAAGGGCPRAATPQQREAASATLVALQEAAEAAAAELRQELTAERARSGVLAEERASLEARLQEVLGRLGAAEQIQGHLEQMNAYLQEERQHCQQLASALGAEQQGSESRAAEAARLGQLAQQATDELLEAREAAAEERRRAEQLARERAELRGRVEALQSTLGRLDRADDVVLRLTEEKAALALEAHDARVAAATAASTAEEHSGYAMQVEATCSELRRQLDAAAAQQEVAHAAVEAAADQLQALTDSHEELERQLEASLGELEAVRAEAERRGAAAAHAEQQAAALSRQLHSAVAVCNSTEGYLQEARRAAAASAAEAAEAREQAARAAARAAAADGVHAIASAKLEALRCENSGLKESIKALRSECEAVRMLGGSVDQTNQTLADNMCGMSGLVDAVSALQQRNRQLEEDLDSLKAKHAELQRGHEAQSRALAAARDEAATAESEAAAAGEAAATAEAARASVRQELDVERAALAQAQVARDAAVQQREAAAVARGELQERLAAAEASMDDSRQAAAAAAARHEEEAAEAAQLRARLADAEAAVAAAAADRVEAAAARGELQGELEALRKAAAVAEGKLVLAQQRETQFKEASKQLKVLQRELASFVAEGQAHQEAREAAEQRCKSLEARCAELENSAQDLGAQLAAAHEAHEAAAAANAATQQQLADTQLAVAQLQQQQETFQSVQQRLSELETEHHTSGEWFDALTAELADKTDQLAAAGLKLAAAEQAATEAAQALEAAQYEAASQSAARRSAEATAAEAQAAAEAAQTALEAAQAALAERDEQLETAEAMAADTSVQLVAAQEGMEAAEASASEARDAADAAQRNAGELQQRLAAAAAGVEEQHRRCQQLYRGLFFMAAVHEAEARQQTAAAASAAAQHAADLAAAEQRHVAALAAAEEDQAAAVAAQEEEMRQAAGAASKAHRAEVDGLHAELRQLMSHLEAATSQHHAAAERCTALEGELASATVAGSGLEQQLGEAQEALAAATAVAEAASQRHAAAAAGAAMHERHAQQLEAQCSLLRQQLSFLQDQQLSDTDASSALKAALLAANSEAGALRGQLAEAQRAAHDADAERQRLAATLDAALQAQREVEAAAEAARRVVEQREAELQQELVAQREAAAQRDLQLQHVSSEASDAGAAAESLRCQLEAEEDRRRAAEAALDAAAEERQRLVAKVQVHDALEALSSQLQAQMQLLQRIEGTAAADGAPPVDRQAALVARHDLLTQALDKLQALKAENGQLWGMLEEHLASAPGGSSGSGDSGGAEGSRPNQYVEHLEAERASLADQLAAARREHAGAAERLAAAQAAIGKLQAVVQRLSAAGGGPSCGLGLPGLDAGLLLPAGEGAACAGHQASPQTSGGAPAGSAGASEAEAWGVEKRLLKAICKLALAVTMDQVGGRQEAGALADELSPLVAAHAAALRRLGLHKVWDSLHKLAVSGVGAAGAASRASQATTPAEAAAAAATPGALATAGPEQLPADVWALQQRVEQYRTKCKQLKAKVVAMEGAAARWQSQAGEVEQGLALLRFRLADLLSEVKWVLEDYSETEGADGDSASQQLNWLVEQLSKGLRRVLRRHRTLLAALPSSDLSGEEEAPSRKRPAASQQQQQQQQQQQRWDQQPAWRQADQEASSGASGASGARASASAGSGSWGIGAARPAGAASEAMAEAGRKAASIADKLDRLLTPNSRAAVHGGGGSGAGAHCSRFAAEAAEEAAALAASLEGHGFTFTDNQLWAGDPGDEVPLRQRFASGC</sequence>
<organism evidence="3 4">
    <name type="scientific">Micractinium conductrix</name>
    <dbReference type="NCBI Taxonomy" id="554055"/>
    <lineage>
        <taxon>Eukaryota</taxon>
        <taxon>Viridiplantae</taxon>
        <taxon>Chlorophyta</taxon>
        <taxon>core chlorophytes</taxon>
        <taxon>Trebouxiophyceae</taxon>
        <taxon>Chlorellales</taxon>
        <taxon>Chlorellaceae</taxon>
        <taxon>Chlorella clade</taxon>
        <taxon>Micractinium</taxon>
    </lineage>
</organism>
<keyword evidence="1" id="KW-0175">Coiled coil</keyword>
<feature type="compositionally biased region" description="Low complexity" evidence="2">
    <location>
        <begin position="2178"/>
        <end position="2224"/>
    </location>
</feature>
<dbReference type="PANTHER" id="PTHR45615">
    <property type="entry name" value="MYOSIN HEAVY CHAIN, NON-MUSCLE"/>
    <property type="match status" value="1"/>
</dbReference>
<gene>
    <name evidence="3" type="ORF">C2E20_3589</name>
</gene>
<feature type="region of interest" description="Disordered" evidence="2">
    <location>
        <begin position="1823"/>
        <end position="1843"/>
    </location>
</feature>
<dbReference type="EMBL" id="LHPF02000008">
    <property type="protein sequence ID" value="PSC73025.1"/>
    <property type="molecule type" value="Genomic_DNA"/>
</dbReference>